<dbReference type="EMBL" id="JAUTDP010000007">
    <property type="protein sequence ID" value="KAK3397455.1"/>
    <property type="molecule type" value="Genomic_DNA"/>
</dbReference>
<evidence type="ECO:0000313" key="3">
    <source>
        <dbReference type="EMBL" id="KAK3397455.1"/>
    </source>
</evidence>
<feature type="compositionally biased region" description="Basic and acidic residues" evidence="1">
    <location>
        <begin position="280"/>
        <end position="294"/>
    </location>
</feature>
<feature type="domain" description="DUF7918" evidence="2">
    <location>
        <begin position="9"/>
        <end position="246"/>
    </location>
</feature>
<evidence type="ECO:0000313" key="4">
    <source>
        <dbReference type="Proteomes" id="UP001281003"/>
    </source>
</evidence>
<organism evidence="3 4">
    <name type="scientific">Sordaria brevicollis</name>
    <dbReference type="NCBI Taxonomy" id="83679"/>
    <lineage>
        <taxon>Eukaryota</taxon>
        <taxon>Fungi</taxon>
        <taxon>Dikarya</taxon>
        <taxon>Ascomycota</taxon>
        <taxon>Pezizomycotina</taxon>
        <taxon>Sordariomycetes</taxon>
        <taxon>Sordariomycetidae</taxon>
        <taxon>Sordariales</taxon>
        <taxon>Sordariaceae</taxon>
        <taxon>Sordaria</taxon>
    </lineage>
</organism>
<dbReference type="Proteomes" id="UP001281003">
    <property type="component" value="Unassembled WGS sequence"/>
</dbReference>
<accession>A0AAE0PDC8</accession>
<sequence length="321" mass="36306">MAILSGYPGLEVTVEIDGQRAKEYDAPADEVEARVAETDFYSIPQVPVQGSEPPYTIKYIESKPGKRFAFGLDSTNFTIPTPYIHPNKHVVQHRCFLDGTSTNWNVLPGGKKTTKSSYTTGSEELGWKRNRFQFSTIEIAEEGDRDHIDQVKQCGTLVVKLWHSIDLNFKVPMGPRDHPVSISAVSEKVLKGRSVDSRVHFNSKPKTYSQDVIQYARVDPEMRPFAVFEFRYRTMEGLMSEGIVPRPASEDDQVAEPEKEHEKPLTPVKPDPESTPTRGIKPEPDSKRGIKRELMDSAPLQVCYKLRRLENGKVEIDLTDD</sequence>
<dbReference type="AlphaFoldDB" id="A0AAE0PDC8"/>
<dbReference type="Pfam" id="PF25534">
    <property type="entry name" value="DUF7918"/>
    <property type="match status" value="1"/>
</dbReference>
<dbReference type="PANTHER" id="PTHR36223">
    <property type="entry name" value="BETA-LACTAMASE-TYPE TRANSPEPTIDASE FOLD DOMAIN CONTAINING PROTEIN"/>
    <property type="match status" value="1"/>
</dbReference>
<dbReference type="PANTHER" id="PTHR36223:SF1">
    <property type="entry name" value="TRANSCRIPTION ELONGATION FACTOR EAF N-TERMINAL DOMAIN-CONTAINING PROTEIN"/>
    <property type="match status" value="1"/>
</dbReference>
<reference evidence="3" key="1">
    <citation type="journal article" date="2023" name="Mol. Phylogenet. Evol.">
        <title>Genome-scale phylogeny and comparative genomics of the fungal order Sordariales.</title>
        <authorList>
            <person name="Hensen N."/>
            <person name="Bonometti L."/>
            <person name="Westerberg I."/>
            <person name="Brannstrom I.O."/>
            <person name="Guillou S."/>
            <person name="Cros-Aarteil S."/>
            <person name="Calhoun S."/>
            <person name="Haridas S."/>
            <person name="Kuo A."/>
            <person name="Mondo S."/>
            <person name="Pangilinan J."/>
            <person name="Riley R."/>
            <person name="LaButti K."/>
            <person name="Andreopoulos B."/>
            <person name="Lipzen A."/>
            <person name="Chen C."/>
            <person name="Yan M."/>
            <person name="Daum C."/>
            <person name="Ng V."/>
            <person name="Clum A."/>
            <person name="Steindorff A."/>
            <person name="Ohm R.A."/>
            <person name="Martin F."/>
            <person name="Silar P."/>
            <person name="Natvig D.O."/>
            <person name="Lalanne C."/>
            <person name="Gautier V."/>
            <person name="Ament-Velasquez S.L."/>
            <person name="Kruys A."/>
            <person name="Hutchinson M.I."/>
            <person name="Powell A.J."/>
            <person name="Barry K."/>
            <person name="Miller A.N."/>
            <person name="Grigoriev I.V."/>
            <person name="Debuchy R."/>
            <person name="Gladieux P."/>
            <person name="Hiltunen Thoren M."/>
            <person name="Johannesson H."/>
        </authorList>
    </citation>
    <scope>NUCLEOTIDE SEQUENCE</scope>
    <source>
        <strain evidence="3">FGSC 1904</strain>
    </source>
</reference>
<protein>
    <recommendedName>
        <fullName evidence="2">DUF7918 domain-containing protein</fullName>
    </recommendedName>
</protein>
<reference evidence="3" key="2">
    <citation type="submission" date="2023-07" db="EMBL/GenBank/DDBJ databases">
        <authorList>
            <consortium name="Lawrence Berkeley National Laboratory"/>
            <person name="Haridas S."/>
            <person name="Hensen N."/>
            <person name="Bonometti L."/>
            <person name="Westerberg I."/>
            <person name="Brannstrom I.O."/>
            <person name="Guillou S."/>
            <person name="Cros-Aarteil S."/>
            <person name="Calhoun S."/>
            <person name="Kuo A."/>
            <person name="Mondo S."/>
            <person name="Pangilinan J."/>
            <person name="Riley R."/>
            <person name="LaButti K."/>
            <person name="Andreopoulos B."/>
            <person name="Lipzen A."/>
            <person name="Chen C."/>
            <person name="Yanf M."/>
            <person name="Daum C."/>
            <person name="Ng V."/>
            <person name="Clum A."/>
            <person name="Steindorff A."/>
            <person name="Ohm R."/>
            <person name="Martin F."/>
            <person name="Silar P."/>
            <person name="Natvig D."/>
            <person name="Lalanne C."/>
            <person name="Gautier V."/>
            <person name="Ament-velasquez S.L."/>
            <person name="Kruys A."/>
            <person name="Hutchinson M.I."/>
            <person name="Powell A.J."/>
            <person name="Barry K."/>
            <person name="Miller A.N."/>
            <person name="Grigoriev I.V."/>
            <person name="Debuchy R."/>
            <person name="Gladieux P."/>
            <person name="Thoren M.H."/>
            <person name="Johannesson H."/>
        </authorList>
    </citation>
    <scope>NUCLEOTIDE SEQUENCE</scope>
    <source>
        <strain evidence="3">FGSC 1904</strain>
    </source>
</reference>
<keyword evidence="4" id="KW-1185">Reference proteome</keyword>
<name>A0AAE0PDC8_SORBR</name>
<gene>
    <name evidence="3" type="ORF">B0T20DRAFT_355182</name>
</gene>
<dbReference type="InterPro" id="IPR057678">
    <property type="entry name" value="DUF7918"/>
</dbReference>
<comment type="caution">
    <text evidence="3">The sequence shown here is derived from an EMBL/GenBank/DDBJ whole genome shotgun (WGS) entry which is preliminary data.</text>
</comment>
<evidence type="ECO:0000259" key="2">
    <source>
        <dbReference type="Pfam" id="PF25534"/>
    </source>
</evidence>
<evidence type="ECO:0000256" key="1">
    <source>
        <dbReference type="SAM" id="MobiDB-lite"/>
    </source>
</evidence>
<feature type="region of interest" description="Disordered" evidence="1">
    <location>
        <begin position="242"/>
        <end position="294"/>
    </location>
</feature>
<proteinExistence type="predicted"/>